<name>A0AAV1E9W2_OLDCO</name>
<keyword evidence="3" id="KW-0328">Glycosyltransferase</keyword>
<evidence type="ECO:0000313" key="6">
    <source>
        <dbReference type="Proteomes" id="UP001161247"/>
    </source>
</evidence>
<evidence type="ECO:0000256" key="1">
    <source>
        <dbReference type="ARBA" id="ARBA00009995"/>
    </source>
</evidence>
<dbReference type="CDD" id="cd03784">
    <property type="entry name" value="GT1_Gtf-like"/>
    <property type="match status" value="1"/>
</dbReference>
<dbReference type="Proteomes" id="UP001161247">
    <property type="component" value="Chromosome 8"/>
</dbReference>
<dbReference type="InterPro" id="IPR002213">
    <property type="entry name" value="UDP_glucos_trans"/>
</dbReference>
<gene>
    <name evidence="5" type="ORF">OLC1_LOCUS22777</name>
</gene>
<dbReference type="PANTHER" id="PTHR11926">
    <property type="entry name" value="GLUCOSYL/GLUCURONOSYL TRANSFERASES"/>
    <property type="match status" value="1"/>
</dbReference>
<dbReference type="PROSITE" id="PS00375">
    <property type="entry name" value="UDPGT"/>
    <property type="match status" value="1"/>
</dbReference>
<keyword evidence="6" id="KW-1185">Reference proteome</keyword>
<dbReference type="PANTHER" id="PTHR11926:SF1375">
    <property type="entry name" value="GLYCOSYLTRANSFERASE"/>
    <property type="match status" value="1"/>
</dbReference>
<dbReference type="GO" id="GO:0080044">
    <property type="term" value="F:quercetin 7-O-glucosyltransferase activity"/>
    <property type="evidence" value="ECO:0007669"/>
    <property type="project" value="TreeGrafter"/>
</dbReference>
<keyword evidence="2 3" id="KW-0808">Transferase</keyword>
<dbReference type="AlphaFoldDB" id="A0AAV1E9W2"/>
<dbReference type="InterPro" id="IPR035595">
    <property type="entry name" value="UDP_glycos_trans_CS"/>
</dbReference>
<proteinExistence type="inferred from homology"/>
<evidence type="ECO:0000313" key="5">
    <source>
        <dbReference type="EMBL" id="CAI9116494.1"/>
    </source>
</evidence>
<reference evidence="5" key="1">
    <citation type="submission" date="2023-03" db="EMBL/GenBank/DDBJ databases">
        <authorList>
            <person name="Julca I."/>
        </authorList>
    </citation>
    <scope>NUCLEOTIDE SEQUENCE</scope>
</reference>
<evidence type="ECO:0000256" key="4">
    <source>
        <dbReference type="RuleBase" id="RU362057"/>
    </source>
</evidence>
<dbReference type="SUPFAM" id="SSF53756">
    <property type="entry name" value="UDP-Glycosyltransferase/glycogen phosphorylase"/>
    <property type="match status" value="1"/>
</dbReference>
<dbReference type="Gene3D" id="3.40.50.2000">
    <property type="entry name" value="Glycogen Phosphorylase B"/>
    <property type="match status" value="2"/>
</dbReference>
<accession>A0AAV1E9W2</accession>
<organism evidence="5 6">
    <name type="scientific">Oldenlandia corymbosa var. corymbosa</name>
    <dbReference type="NCBI Taxonomy" id="529605"/>
    <lineage>
        <taxon>Eukaryota</taxon>
        <taxon>Viridiplantae</taxon>
        <taxon>Streptophyta</taxon>
        <taxon>Embryophyta</taxon>
        <taxon>Tracheophyta</taxon>
        <taxon>Spermatophyta</taxon>
        <taxon>Magnoliopsida</taxon>
        <taxon>eudicotyledons</taxon>
        <taxon>Gunneridae</taxon>
        <taxon>Pentapetalae</taxon>
        <taxon>asterids</taxon>
        <taxon>lamiids</taxon>
        <taxon>Gentianales</taxon>
        <taxon>Rubiaceae</taxon>
        <taxon>Rubioideae</taxon>
        <taxon>Spermacoceae</taxon>
        <taxon>Hedyotis-Oldenlandia complex</taxon>
        <taxon>Oldenlandia</taxon>
    </lineage>
</organism>
<evidence type="ECO:0000256" key="3">
    <source>
        <dbReference type="RuleBase" id="RU003718"/>
    </source>
</evidence>
<sequence length="458" mass="50962">METDKSYGAHVVLVPYHGQGHINPMVQFAKRLASKGIKITIATISSKAQILSQASGSFTVATIYDDDTEGGVAGPGGFRGFLDRFEAIGSKNLIELIEKHNVSEHPVRCLVHDADMMWASTVAAKLKIPRAAFFTQSCAAIGTYYPMHCDIAGKEVPLPAFTVSGLPKLRTPHLPSLGSDTGRYSPLMMHILRQFDSIDSADWVLFNSFDKLEEEVIRWLSRVWRVRTIGPTVPSAYLDKRVETDVDYVFNIHNPKTDTCLNWLNKQKMGSVVYISYGSVTTLSVEQIAEIAETLRRNSYNFLWVVKPSEESKLPSNCREENSDKGLVVTWCPQLEVLAHDSVGCFVSHCGWNSTMEAISFGVPVVAIPQFLDQIINAHLVEHVWRVGVVCKADESNGFICGEELERSIKEVMNGSKGEEIRKNARYWKELAKEAVSENGSSDKCIDEMVVELVKPLC</sequence>
<protein>
    <recommendedName>
        <fullName evidence="4">Glycosyltransferase</fullName>
        <ecNumber evidence="4">2.4.1.-</ecNumber>
    </recommendedName>
</protein>
<evidence type="ECO:0000256" key="2">
    <source>
        <dbReference type="ARBA" id="ARBA00022679"/>
    </source>
</evidence>
<dbReference type="FunFam" id="3.40.50.2000:FF:000019">
    <property type="entry name" value="Glycosyltransferase"/>
    <property type="match status" value="1"/>
</dbReference>
<dbReference type="Pfam" id="PF00201">
    <property type="entry name" value="UDPGT"/>
    <property type="match status" value="1"/>
</dbReference>
<comment type="similarity">
    <text evidence="1 3">Belongs to the UDP-glycosyltransferase family.</text>
</comment>
<dbReference type="EC" id="2.4.1.-" evidence="4"/>
<dbReference type="EMBL" id="OX459125">
    <property type="protein sequence ID" value="CAI9116494.1"/>
    <property type="molecule type" value="Genomic_DNA"/>
</dbReference>
<dbReference type="GO" id="GO:0080043">
    <property type="term" value="F:quercetin 3-O-glucosyltransferase activity"/>
    <property type="evidence" value="ECO:0007669"/>
    <property type="project" value="TreeGrafter"/>
</dbReference>